<dbReference type="GO" id="GO:0005634">
    <property type="term" value="C:nucleus"/>
    <property type="evidence" value="ECO:0007669"/>
    <property type="project" value="InterPro"/>
</dbReference>
<organism evidence="5 6">
    <name type="scientific">Funneliformis caledonium</name>
    <dbReference type="NCBI Taxonomy" id="1117310"/>
    <lineage>
        <taxon>Eukaryota</taxon>
        <taxon>Fungi</taxon>
        <taxon>Fungi incertae sedis</taxon>
        <taxon>Mucoromycota</taxon>
        <taxon>Glomeromycotina</taxon>
        <taxon>Glomeromycetes</taxon>
        <taxon>Glomerales</taxon>
        <taxon>Glomeraceae</taxon>
        <taxon>Funneliformis</taxon>
    </lineage>
</organism>
<evidence type="ECO:0000256" key="3">
    <source>
        <dbReference type="ARBA" id="ARBA00023242"/>
    </source>
</evidence>
<dbReference type="PANTHER" id="PTHR18937:SF172">
    <property type="entry name" value="STRUCTURAL MAINTENANCE OF CHROMOSOMES PROTEIN"/>
    <property type="match status" value="1"/>
</dbReference>
<dbReference type="GO" id="GO:0000796">
    <property type="term" value="C:condensin complex"/>
    <property type="evidence" value="ECO:0007669"/>
    <property type="project" value="TreeGrafter"/>
</dbReference>
<dbReference type="Gene3D" id="2.130.10.10">
    <property type="entry name" value="YVTN repeat-like/Quinoprotein amine dehydrogenase"/>
    <property type="match status" value="2"/>
</dbReference>
<evidence type="ECO:0000313" key="6">
    <source>
        <dbReference type="Proteomes" id="UP000789570"/>
    </source>
</evidence>
<dbReference type="GO" id="GO:0005524">
    <property type="term" value="F:ATP binding"/>
    <property type="evidence" value="ECO:0007669"/>
    <property type="project" value="UniProtKB-KW"/>
</dbReference>
<evidence type="ECO:0000256" key="2">
    <source>
        <dbReference type="ARBA" id="ARBA00022840"/>
    </source>
</evidence>
<name>A0A9N9HQR5_9GLOM</name>
<keyword evidence="3" id="KW-0539">Nucleus</keyword>
<dbReference type="GO" id="GO:0003676">
    <property type="term" value="F:nucleic acid binding"/>
    <property type="evidence" value="ECO:0007669"/>
    <property type="project" value="InterPro"/>
</dbReference>
<accession>A0A9N9HQR5</accession>
<gene>
    <name evidence="5" type="ORF">FCALED_LOCUS13470</name>
</gene>
<protein>
    <submittedName>
        <fullName evidence="5">13131_t:CDS:1</fullName>
    </submittedName>
</protein>
<evidence type="ECO:0000313" key="5">
    <source>
        <dbReference type="EMBL" id="CAG8700900.1"/>
    </source>
</evidence>
<dbReference type="InterPro" id="IPR036277">
    <property type="entry name" value="SMC_hinge_sf"/>
</dbReference>
<dbReference type="InterPro" id="IPR004871">
    <property type="entry name" value="RSE1/DDB1/CPSF1_C"/>
</dbReference>
<dbReference type="OrthoDB" id="5575062at2759"/>
<dbReference type="GO" id="GO:0007076">
    <property type="term" value="P:mitotic chromosome condensation"/>
    <property type="evidence" value="ECO:0007669"/>
    <property type="project" value="TreeGrafter"/>
</dbReference>
<dbReference type="Pfam" id="PF03178">
    <property type="entry name" value="CPSF_A"/>
    <property type="match status" value="1"/>
</dbReference>
<sequence length="486" mass="55576">MASLERSLEAQESELDKIREILRGKSEGYSNQIEEKQRGLAHLSEKIIANNHLLSEEYADTLRESCRKKSRGKVLSSLIELKDNDCIKGLYDRLGNLGVIDDKYNVAITIACPELDNFVVDSVEAEFIPAFYSVLGNTLVAKDLTQASRIAFSETRWRVMILGGVVIEQSDAMSGGGHKVSKSAKSSRFTSEVTSETIAKLEKERDEILKLDIKILKLEMAYAQRYVKISELPSDFRYDMEWPIKKIPLNRTGYGIEDHAEMQVYALATSIPVKFILRDENGYPINDFVYLIVSIPVIYRYDFLQILCIKCVNLQTKSTSSGRKSFIAVYIFEIIEVVPEPDNPQTNHKFKLLCHEEVKGSVTAICDVKEYLLTCIFIRAFEDNDRLISMAFIDIQIYGISVVSVKATYYWEMYTRVFGFLDSRKKPAKLILVADMDKNIHVFQYAPYSVQSFAGQKLIRRGYFHIGGSGFLEEEIYYFVYVELLM</sequence>
<reference evidence="5" key="1">
    <citation type="submission" date="2021-06" db="EMBL/GenBank/DDBJ databases">
        <authorList>
            <person name="Kallberg Y."/>
            <person name="Tangrot J."/>
            <person name="Rosling A."/>
        </authorList>
    </citation>
    <scope>NUCLEOTIDE SEQUENCE</scope>
    <source>
        <strain evidence="5">UK204</strain>
    </source>
</reference>
<evidence type="ECO:0000256" key="1">
    <source>
        <dbReference type="ARBA" id="ARBA00022741"/>
    </source>
</evidence>
<feature type="domain" description="SMC hinge" evidence="4">
    <location>
        <begin position="88"/>
        <end position="151"/>
    </location>
</feature>
<keyword evidence="2" id="KW-0067">ATP-binding</keyword>
<dbReference type="SMART" id="SM00968">
    <property type="entry name" value="SMC_hinge"/>
    <property type="match status" value="1"/>
</dbReference>
<dbReference type="AlphaFoldDB" id="A0A9N9HQR5"/>
<keyword evidence="1" id="KW-0547">Nucleotide-binding</keyword>
<evidence type="ECO:0000259" key="4">
    <source>
        <dbReference type="SMART" id="SM00968"/>
    </source>
</evidence>
<dbReference type="SUPFAM" id="SSF75553">
    <property type="entry name" value="Smc hinge domain"/>
    <property type="match status" value="1"/>
</dbReference>
<dbReference type="Gene3D" id="3.30.70.1620">
    <property type="match status" value="1"/>
</dbReference>
<dbReference type="Proteomes" id="UP000789570">
    <property type="component" value="Unassembled WGS sequence"/>
</dbReference>
<keyword evidence="6" id="KW-1185">Reference proteome</keyword>
<dbReference type="InterPro" id="IPR015943">
    <property type="entry name" value="WD40/YVTN_repeat-like_dom_sf"/>
</dbReference>
<dbReference type="InterPro" id="IPR010935">
    <property type="entry name" value="SMC_hinge"/>
</dbReference>
<proteinExistence type="predicted"/>
<dbReference type="EMBL" id="CAJVPQ010007828">
    <property type="protein sequence ID" value="CAG8700900.1"/>
    <property type="molecule type" value="Genomic_DNA"/>
</dbReference>
<comment type="caution">
    <text evidence="5">The sequence shown here is derived from an EMBL/GenBank/DDBJ whole genome shotgun (WGS) entry which is preliminary data.</text>
</comment>
<dbReference type="PANTHER" id="PTHR18937">
    <property type="entry name" value="STRUCTURAL MAINTENANCE OF CHROMOSOMES SMC FAMILY MEMBER"/>
    <property type="match status" value="1"/>
</dbReference>